<feature type="transmembrane region" description="Helical" evidence="1">
    <location>
        <begin position="79"/>
        <end position="98"/>
    </location>
</feature>
<dbReference type="KEGG" id="qsa:O6P43_032459"/>
<name>A0AAD7KPI5_QUISA</name>
<dbReference type="PANTHER" id="PTHR47295:SF10">
    <property type="entry name" value="EG45-LIKE DOMAIN CONTAINING PROTEIN"/>
    <property type="match status" value="1"/>
</dbReference>
<dbReference type="EMBL" id="JARAOO010000014">
    <property type="protein sequence ID" value="KAJ7942841.1"/>
    <property type="molecule type" value="Genomic_DNA"/>
</dbReference>
<dbReference type="Pfam" id="PF03330">
    <property type="entry name" value="DPBB_1"/>
    <property type="match status" value="1"/>
</dbReference>
<dbReference type="AlphaFoldDB" id="A0AAD7KPI5"/>
<dbReference type="InterPro" id="IPR007112">
    <property type="entry name" value="Expansin/allergen_DPBB_dom"/>
</dbReference>
<dbReference type="GO" id="GO:0009627">
    <property type="term" value="P:systemic acquired resistance"/>
    <property type="evidence" value="ECO:0007669"/>
    <property type="project" value="InterPro"/>
</dbReference>
<comment type="caution">
    <text evidence="3">The sequence shown here is derived from an EMBL/GenBank/DDBJ whole genome shotgun (WGS) entry which is preliminary data.</text>
</comment>
<dbReference type="PANTHER" id="PTHR47295">
    <property type="entry name" value="EG45-LIKE DOMAIN CONTAINING PROTEIN 1-RELATED"/>
    <property type="match status" value="1"/>
</dbReference>
<dbReference type="InterPro" id="IPR044206">
    <property type="entry name" value="EGC1/2"/>
</dbReference>
<dbReference type="PROSITE" id="PS50842">
    <property type="entry name" value="EXPANSIN_EG45"/>
    <property type="match status" value="1"/>
</dbReference>
<dbReference type="InterPro" id="IPR009009">
    <property type="entry name" value="RlpA-like_DPBB"/>
</dbReference>
<sequence>MTAAASHAIWNNRGACGTKLRVKCLGATNRRASYPCNTKNEVIVDVVDYCPSCGGTIDLSRDAFSSIASLSAGRINIDLVVEFLAAMVGIPLVSFLFVSSPPLSLPTVIE</sequence>
<evidence type="ECO:0000313" key="3">
    <source>
        <dbReference type="EMBL" id="KAJ7942841.1"/>
    </source>
</evidence>
<feature type="domain" description="Expansin-like EG45" evidence="2">
    <location>
        <begin position="1"/>
        <end position="79"/>
    </location>
</feature>
<gene>
    <name evidence="3" type="ORF">O6P43_032459</name>
</gene>
<proteinExistence type="predicted"/>
<dbReference type="Proteomes" id="UP001163823">
    <property type="component" value="Chromosome 14"/>
</dbReference>
<protein>
    <submittedName>
        <fullName evidence="3">EG45-like domain containing protein</fullName>
    </submittedName>
</protein>
<dbReference type="CDD" id="cd22269">
    <property type="entry name" value="DPBB_EG45-like"/>
    <property type="match status" value="1"/>
</dbReference>
<evidence type="ECO:0000259" key="2">
    <source>
        <dbReference type="PROSITE" id="PS50842"/>
    </source>
</evidence>
<reference evidence="3" key="1">
    <citation type="journal article" date="2023" name="Science">
        <title>Elucidation of the pathway for biosynthesis of saponin adjuvants from the soapbark tree.</title>
        <authorList>
            <person name="Reed J."/>
            <person name="Orme A."/>
            <person name="El-Demerdash A."/>
            <person name="Owen C."/>
            <person name="Martin L.B.B."/>
            <person name="Misra R.C."/>
            <person name="Kikuchi S."/>
            <person name="Rejzek M."/>
            <person name="Martin A.C."/>
            <person name="Harkess A."/>
            <person name="Leebens-Mack J."/>
            <person name="Louveau T."/>
            <person name="Stephenson M.J."/>
            <person name="Osbourn A."/>
        </authorList>
    </citation>
    <scope>NUCLEOTIDE SEQUENCE</scope>
    <source>
        <strain evidence="3">S10</strain>
    </source>
</reference>
<dbReference type="Gene3D" id="2.40.40.10">
    <property type="entry name" value="RlpA-like domain"/>
    <property type="match status" value="1"/>
</dbReference>
<evidence type="ECO:0000256" key="1">
    <source>
        <dbReference type="SAM" id="Phobius"/>
    </source>
</evidence>
<keyword evidence="1" id="KW-1133">Transmembrane helix</keyword>
<keyword evidence="1" id="KW-0812">Transmembrane</keyword>
<organism evidence="3 4">
    <name type="scientific">Quillaja saponaria</name>
    <name type="common">Soap bark tree</name>
    <dbReference type="NCBI Taxonomy" id="32244"/>
    <lineage>
        <taxon>Eukaryota</taxon>
        <taxon>Viridiplantae</taxon>
        <taxon>Streptophyta</taxon>
        <taxon>Embryophyta</taxon>
        <taxon>Tracheophyta</taxon>
        <taxon>Spermatophyta</taxon>
        <taxon>Magnoliopsida</taxon>
        <taxon>eudicotyledons</taxon>
        <taxon>Gunneridae</taxon>
        <taxon>Pentapetalae</taxon>
        <taxon>rosids</taxon>
        <taxon>fabids</taxon>
        <taxon>Fabales</taxon>
        <taxon>Quillajaceae</taxon>
        <taxon>Quillaja</taxon>
    </lineage>
</organism>
<keyword evidence="4" id="KW-1185">Reference proteome</keyword>
<dbReference type="GO" id="GO:0048046">
    <property type="term" value="C:apoplast"/>
    <property type="evidence" value="ECO:0007669"/>
    <property type="project" value="InterPro"/>
</dbReference>
<accession>A0AAD7KPI5</accession>
<evidence type="ECO:0000313" key="4">
    <source>
        <dbReference type="Proteomes" id="UP001163823"/>
    </source>
</evidence>
<dbReference type="InterPro" id="IPR036908">
    <property type="entry name" value="RlpA-like_sf"/>
</dbReference>
<dbReference type="SUPFAM" id="SSF50685">
    <property type="entry name" value="Barwin-like endoglucanases"/>
    <property type="match status" value="1"/>
</dbReference>
<keyword evidence="1" id="KW-0472">Membrane</keyword>